<reference evidence="1 2" key="1">
    <citation type="submission" date="2021-06" db="EMBL/GenBank/DDBJ databases">
        <title>Caerostris extrusa draft genome.</title>
        <authorList>
            <person name="Kono N."/>
            <person name="Arakawa K."/>
        </authorList>
    </citation>
    <scope>NUCLEOTIDE SEQUENCE [LARGE SCALE GENOMIC DNA]</scope>
</reference>
<evidence type="ECO:0000313" key="2">
    <source>
        <dbReference type="Proteomes" id="UP001054945"/>
    </source>
</evidence>
<dbReference type="Proteomes" id="UP001054945">
    <property type="component" value="Unassembled WGS sequence"/>
</dbReference>
<organism evidence="1 2">
    <name type="scientific">Caerostris extrusa</name>
    <name type="common">Bark spider</name>
    <name type="synonym">Caerostris bankana</name>
    <dbReference type="NCBI Taxonomy" id="172846"/>
    <lineage>
        <taxon>Eukaryota</taxon>
        <taxon>Metazoa</taxon>
        <taxon>Ecdysozoa</taxon>
        <taxon>Arthropoda</taxon>
        <taxon>Chelicerata</taxon>
        <taxon>Arachnida</taxon>
        <taxon>Araneae</taxon>
        <taxon>Araneomorphae</taxon>
        <taxon>Entelegynae</taxon>
        <taxon>Araneoidea</taxon>
        <taxon>Araneidae</taxon>
        <taxon>Caerostris</taxon>
    </lineage>
</organism>
<keyword evidence="2" id="KW-1185">Reference proteome</keyword>
<sequence length="69" mass="7783">MAPTMRNRPRRGGIAPVPQQPVEFVLPEEQRIAGESGGPVTRLFRRFWTTSVEDKPSSSSKTSKRLLIF</sequence>
<protein>
    <submittedName>
        <fullName evidence="1">Uncharacterized protein</fullName>
    </submittedName>
</protein>
<comment type="caution">
    <text evidence="1">The sequence shown here is derived from an EMBL/GenBank/DDBJ whole genome shotgun (WGS) entry which is preliminary data.</text>
</comment>
<gene>
    <name evidence="1" type="ORF">CEXT_340921</name>
</gene>
<evidence type="ECO:0000313" key="1">
    <source>
        <dbReference type="EMBL" id="GIY97941.1"/>
    </source>
</evidence>
<proteinExistence type="predicted"/>
<dbReference type="AlphaFoldDB" id="A0AAV4XS03"/>
<dbReference type="EMBL" id="BPLR01000857">
    <property type="protein sequence ID" value="GIY97941.1"/>
    <property type="molecule type" value="Genomic_DNA"/>
</dbReference>
<accession>A0AAV4XS03</accession>
<name>A0AAV4XS03_CAEEX</name>